<feature type="binding site" evidence="14">
    <location>
        <position position="177"/>
    </location>
    <ligand>
        <name>substrate</name>
    </ligand>
</feature>
<keyword evidence="10 11" id="KW-0119">Carbohydrate metabolism</keyword>
<proteinExistence type="inferred from homology"/>
<evidence type="ECO:0000256" key="3">
    <source>
        <dbReference type="ARBA" id="ARBA00001941"/>
    </source>
</evidence>
<dbReference type="EMBL" id="DRBW01000235">
    <property type="protein sequence ID" value="HDM90813.1"/>
    <property type="molecule type" value="Genomic_DNA"/>
</dbReference>
<dbReference type="InterPro" id="IPR013785">
    <property type="entry name" value="Aldolase_TIM"/>
</dbReference>
<evidence type="ECO:0000256" key="9">
    <source>
        <dbReference type="ARBA" id="ARBA00023235"/>
    </source>
</evidence>
<comment type="caution">
    <text evidence="15">The sequence shown here is derived from an EMBL/GenBank/DDBJ whole genome shotgun (WGS) entry which is preliminary data.</text>
</comment>
<comment type="cofactor">
    <cofactor evidence="3">
        <name>Co(2+)</name>
        <dbReference type="ChEBI" id="CHEBI:48828"/>
    </cofactor>
</comment>
<keyword evidence="13" id="KW-0170">Cobalt</keyword>
<keyword evidence="8 10" id="KW-0479">Metal-binding</keyword>
<dbReference type="Pfam" id="PF00834">
    <property type="entry name" value="Ribul_P_3_epim"/>
    <property type="match status" value="1"/>
</dbReference>
<feature type="active site" description="Proton donor" evidence="10 12">
    <location>
        <position position="175"/>
    </location>
</feature>
<evidence type="ECO:0000256" key="4">
    <source>
        <dbReference type="ARBA" id="ARBA00001947"/>
    </source>
</evidence>
<evidence type="ECO:0000256" key="6">
    <source>
        <dbReference type="ARBA" id="ARBA00009541"/>
    </source>
</evidence>
<feature type="binding site" evidence="10 13">
    <location>
        <position position="33"/>
    </location>
    <ligand>
        <name>a divalent metal cation</name>
        <dbReference type="ChEBI" id="CHEBI:60240"/>
    </ligand>
</feature>
<feature type="binding site" evidence="10 14">
    <location>
        <begin position="197"/>
        <end position="198"/>
    </location>
    <ligand>
        <name>substrate</name>
    </ligand>
</feature>
<evidence type="ECO:0000256" key="14">
    <source>
        <dbReference type="PIRSR" id="PIRSR001461-3"/>
    </source>
</evidence>
<evidence type="ECO:0000256" key="12">
    <source>
        <dbReference type="PIRSR" id="PIRSR001461-1"/>
    </source>
</evidence>
<dbReference type="AlphaFoldDB" id="A0A7C1BJW1"/>
<feature type="binding site" evidence="10 14">
    <location>
        <begin position="142"/>
        <end position="145"/>
    </location>
    <ligand>
        <name>substrate</name>
    </ligand>
</feature>
<feature type="active site" description="Proton acceptor" evidence="10 12">
    <location>
        <position position="35"/>
    </location>
</feature>
<dbReference type="GO" id="GO:0005737">
    <property type="term" value="C:cytoplasm"/>
    <property type="evidence" value="ECO:0007669"/>
    <property type="project" value="UniProtKB-ARBA"/>
</dbReference>
<comment type="pathway">
    <text evidence="10">Carbohydrate degradation.</text>
</comment>
<dbReference type="Gene3D" id="3.20.20.70">
    <property type="entry name" value="Aldolase class I"/>
    <property type="match status" value="1"/>
</dbReference>
<dbReference type="PROSITE" id="PS01085">
    <property type="entry name" value="RIBUL_P_3_EPIMER_1"/>
    <property type="match status" value="1"/>
</dbReference>
<evidence type="ECO:0000256" key="11">
    <source>
        <dbReference type="PIRNR" id="PIRNR001461"/>
    </source>
</evidence>
<comment type="cofactor">
    <cofactor evidence="4">
        <name>Zn(2+)</name>
        <dbReference type="ChEBI" id="CHEBI:29105"/>
    </cofactor>
</comment>
<dbReference type="InterPro" id="IPR000056">
    <property type="entry name" value="Ribul_P_3_epim-like"/>
</dbReference>
<comment type="cofactor">
    <cofactor evidence="2">
        <name>Mn(2+)</name>
        <dbReference type="ChEBI" id="CHEBI:29035"/>
    </cofactor>
</comment>
<comment type="function">
    <text evidence="10">Catalyzes the reversible epimerization of D-ribulose 5-phosphate to D-xylulose 5-phosphate.</text>
</comment>
<feature type="binding site" evidence="10 13">
    <location>
        <position position="35"/>
    </location>
    <ligand>
        <name>a divalent metal cation</name>
        <dbReference type="ChEBI" id="CHEBI:60240"/>
    </ligand>
</feature>
<dbReference type="Proteomes" id="UP000885931">
    <property type="component" value="Unassembled WGS sequence"/>
</dbReference>
<evidence type="ECO:0000313" key="15">
    <source>
        <dbReference type="EMBL" id="HDM90813.1"/>
    </source>
</evidence>
<dbReference type="InterPro" id="IPR011060">
    <property type="entry name" value="RibuloseP-bd_barrel"/>
</dbReference>
<organism evidence="15">
    <name type="scientific">candidate division WOR-3 bacterium</name>
    <dbReference type="NCBI Taxonomy" id="2052148"/>
    <lineage>
        <taxon>Bacteria</taxon>
        <taxon>Bacteria division WOR-3</taxon>
    </lineage>
</organism>
<dbReference type="PIRSF" id="PIRSF001461">
    <property type="entry name" value="RPE"/>
    <property type="match status" value="1"/>
</dbReference>
<dbReference type="PANTHER" id="PTHR11749">
    <property type="entry name" value="RIBULOSE-5-PHOSPHATE-3-EPIMERASE"/>
    <property type="match status" value="1"/>
</dbReference>
<dbReference type="GO" id="GO:0046872">
    <property type="term" value="F:metal ion binding"/>
    <property type="evidence" value="ECO:0007669"/>
    <property type="project" value="UniProtKB-UniRule"/>
</dbReference>
<keyword evidence="13" id="KW-0464">Manganese</keyword>
<feature type="binding site" evidence="10 13">
    <location>
        <position position="175"/>
    </location>
    <ligand>
        <name>a divalent metal cation</name>
        <dbReference type="ChEBI" id="CHEBI:60240"/>
    </ligand>
</feature>
<keyword evidence="9 10" id="KW-0413">Isomerase</keyword>
<name>A0A7C1BJW1_UNCW3</name>
<evidence type="ECO:0000256" key="7">
    <source>
        <dbReference type="ARBA" id="ARBA00013188"/>
    </source>
</evidence>
<dbReference type="EC" id="5.1.3.1" evidence="7 10"/>
<evidence type="ECO:0000256" key="1">
    <source>
        <dbReference type="ARBA" id="ARBA00001782"/>
    </source>
</evidence>
<evidence type="ECO:0000256" key="8">
    <source>
        <dbReference type="ARBA" id="ARBA00022723"/>
    </source>
</evidence>
<dbReference type="NCBIfam" id="TIGR01163">
    <property type="entry name" value="rpe"/>
    <property type="match status" value="1"/>
</dbReference>
<comment type="cofactor">
    <cofactor evidence="5">
        <name>Fe(2+)</name>
        <dbReference type="ChEBI" id="CHEBI:29033"/>
    </cofactor>
</comment>
<feature type="binding site" evidence="10 14">
    <location>
        <position position="8"/>
    </location>
    <ligand>
        <name>substrate</name>
    </ligand>
</feature>
<dbReference type="PROSITE" id="PS01086">
    <property type="entry name" value="RIBUL_P_3_EPIMER_2"/>
    <property type="match status" value="1"/>
</dbReference>
<feature type="binding site" evidence="10 14">
    <location>
        <position position="66"/>
    </location>
    <ligand>
        <name>substrate</name>
    </ligand>
</feature>
<comment type="similarity">
    <text evidence="6 10 11">Belongs to the ribulose-phosphate 3-epimerase family.</text>
</comment>
<dbReference type="HAMAP" id="MF_02227">
    <property type="entry name" value="RPE"/>
    <property type="match status" value="1"/>
</dbReference>
<dbReference type="GO" id="GO:0006098">
    <property type="term" value="P:pentose-phosphate shunt"/>
    <property type="evidence" value="ECO:0007669"/>
    <property type="project" value="UniProtKB-UniRule"/>
</dbReference>
<reference evidence="15" key="1">
    <citation type="journal article" date="2020" name="mSystems">
        <title>Genome- and Community-Level Interaction Insights into Carbon Utilization and Element Cycling Functions of Hydrothermarchaeota in Hydrothermal Sediment.</title>
        <authorList>
            <person name="Zhou Z."/>
            <person name="Liu Y."/>
            <person name="Xu W."/>
            <person name="Pan J."/>
            <person name="Luo Z.H."/>
            <person name="Li M."/>
        </authorList>
    </citation>
    <scope>NUCLEOTIDE SEQUENCE [LARGE SCALE GENOMIC DNA]</scope>
    <source>
        <strain evidence="15">HyVt-237</strain>
    </source>
</reference>
<accession>A0A7C1BJW1</accession>
<feature type="binding site" evidence="10">
    <location>
        <begin position="175"/>
        <end position="177"/>
    </location>
    <ligand>
        <name>substrate</name>
    </ligand>
</feature>
<evidence type="ECO:0000256" key="5">
    <source>
        <dbReference type="ARBA" id="ARBA00001954"/>
    </source>
</evidence>
<evidence type="ECO:0000256" key="2">
    <source>
        <dbReference type="ARBA" id="ARBA00001936"/>
    </source>
</evidence>
<dbReference type="InterPro" id="IPR026019">
    <property type="entry name" value="Ribul_P_3_epim"/>
</dbReference>
<dbReference type="GO" id="GO:0019323">
    <property type="term" value="P:pentose catabolic process"/>
    <property type="evidence" value="ECO:0007669"/>
    <property type="project" value="UniProtKB-UniRule"/>
</dbReference>
<dbReference type="FunFam" id="3.20.20.70:FF:000004">
    <property type="entry name" value="Ribulose-phosphate 3-epimerase"/>
    <property type="match status" value="1"/>
</dbReference>
<dbReference type="NCBIfam" id="NF004076">
    <property type="entry name" value="PRK05581.1-4"/>
    <property type="match status" value="1"/>
</dbReference>
<gene>
    <name evidence="10" type="primary">rpe</name>
    <name evidence="15" type="ORF">ENG67_06380</name>
</gene>
<comment type="cofactor">
    <cofactor evidence="10 13">
        <name>a divalent metal cation</name>
        <dbReference type="ChEBI" id="CHEBI:60240"/>
    </cofactor>
    <text evidence="10 13">Binds 1 divalent metal cation per subunit.</text>
</comment>
<feature type="binding site" evidence="10 13">
    <location>
        <position position="66"/>
    </location>
    <ligand>
        <name>a divalent metal cation</name>
        <dbReference type="ChEBI" id="CHEBI:60240"/>
    </ligand>
</feature>
<protein>
    <recommendedName>
        <fullName evidence="7 10">Ribulose-phosphate 3-epimerase</fullName>
        <ecNumber evidence="7 10">5.1.3.1</ecNumber>
    </recommendedName>
</protein>
<evidence type="ECO:0000256" key="10">
    <source>
        <dbReference type="HAMAP-Rule" id="MF_02227"/>
    </source>
</evidence>
<dbReference type="GO" id="GO:0004750">
    <property type="term" value="F:D-ribulose-phosphate 3-epimerase activity"/>
    <property type="evidence" value="ECO:0007669"/>
    <property type="project" value="UniProtKB-UniRule"/>
</dbReference>
<comment type="catalytic activity">
    <reaction evidence="1 10 11">
        <text>D-ribulose 5-phosphate = D-xylulose 5-phosphate</text>
        <dbReference type="Rhea" id="RHEA:13677"/>
        <dbReference type="ChEBI" id="CHEBI:57737"/>
        <dbReference type="ChEBI" id="CHEBI:58121"/>
        <dbReference type="EC" id="5.1.3.1"/>
    </reaction>
</comment>
<sequence length="215" mass="23482">MSVLVSPSILSADFTKLREEIESVERAGADFLHLDVMDGCFVPNLTFGPIIVRAIRRLTALPLDAHLMIVDPLKYIKDFADAGADIIIFHPEARSPIEETLAEIKKYGKKAGLAINPPTPVSAIGEYLSELEWILVMSVNPGFAGQKFMPEVLPKVEELARLKREKGYGYRIAIDGGINGETAQLAKNAGAEVLVSASFIFSSADRRKAITTLKN</sequence>
<evidence type="ECO:0000256" key="13">
    <source>
        <dbReference type="PIRSR" id="PIRSR001461-2"/>
    </source>
</evidence>
<dbReference type="CDD" id="cd00429">
    <property type="entry name" value="RPE"/>
    <property type="match status" value="1"/>
</dbReference>
<dbReference type="SUPFAM" id="SSF51366">
    <property type="entry name" value="Ribulose-phoshate binding barrel"/>
    <property type="match status" value="1"/>
</dbReference>
<keyword evidence="13" id="KW-0862">Zinc</keyword>